<dbReference type="SUPFAM" id="SSF55729">
    <property type="entry name" value="Acyl-CoA N-acyltransferases (Nat)"/>
    <property type="match status" value="2"/>
</dbReference>
<dbReference type="InterPro" id="IPR016181">
    <property type="entry name" value="Acyl_CoA_acyltransferase"/>
</dbReference>
<reference evidence="2" key="2">
    <citation type="submission" date="2021-04" db="EMBL/GenBank/DDBJ databases">
        <authorList>
            <person name="Dong X."/>
        </authorList>
    </citation>
    <scope>NUCLEOTIDE SEQUENCE</scope>
    <source>
        <strain evidence="2">ZWT</strain>
    </source>
</reference>
<dbReference type="Gene3D" id="3.40.630.30">
    <property type="match status" value="1"/>
</dbReference>
<dbReference type="PROSITE" id="PS51186">
    <property type="entry name" value="GNAT"/>
    <property type="match status" value="1"/>
</dbReference>
<gene>
    <name evidence="2" type="ORF">KDK92_16840</name>
</gene>
<dbReference type="InterPro" id="IPR000182">
    <property type="entry name" value="GNAT_dom"/>
</dbReference>
<proteinExistence type="predicted"/>
<dbReference type="Proteomes" id="UP001056429">
    <property type="component" value="Unassembled WGS sequence"/>
</dbReference>
<dbReference type="AlphaFoldDB" id="A0A9J6P4B5"/>
<feature type="domain" description="N-acetyltransferase" evidence="1">
    <location>
        <begin position="185"/>
        <end position="332"/>
    </location>
</feature>
<sequence length="337" mass="38623">MKKYEFRSITIDDMSAMTNLLMQRQKNESKVFPFLNNSCLNAKYITDMFEELFVNSEVIGMGAFLNDELVGYIMGEISIHNLRGKHVWVPYEGIAIKMEQSPELIRNLYAKVSVKWLEQGCFSHYTMIPLGNQEYYEAFQGLSFFIEQVHGVMNMKDYKSFENVSDAEIRLANKMDSAIMGNMSSIIHSYQNSAPAFIPPFPDEVVARINSGYKSLVEEDDSLVLIAEKDKKELGFQVYEPITPDLMAPDDGVELSIAGTYYSQMGSGVGKKLMNEAYRIIKEKKHNYMLADWRIANLTSSTFWPKCGFKSVSYRMVRHIDHNVTWANFTNPSNKLL</sequence>
<dbReference type="RefSeq" id="WP_250860505.1">
    <property type="nucleotide sequence ID" value="NZ_JAGSOJ010000003.1"/>
</dbReference>
<accession>A0A9J6P4B5</accession>
<keyword evidence="3" id="KW-1185">Reference proteome</keyword>
<reference evidence="2" key="1">
    <citation type="journal article" date="2021" name="mSystems">
        <title>Bacteria and Archaea Synergistically Convert Glycine Betaine to Biogenic Methane in the Formosa Cold Seep of the South China Sea.</title>
        <authorList>
            <person name="Li L."/>
            <person name="Zhang W."/>
            <person name="Zhang S."/>
            <person name="Song L."/>
            <person name="Sun Q."/>
            <person name="Zhang H."/>
            <person name="Xiang H."/>
            <person name="Dong X."/>
        </authorList>
    </citation>
    <scope>NUCLEOTIDE SEQUENCE</scope>
    <source>
        <strain evidence="2">ZWT</strain>
    </source>
</reference>
<protein>
    <submittedName>
        <fullName evidence="2">GNAT family N-acetyltransferase</fullName>
    </submittedName>
</protein>
<evidence type="ECO:0000313" key="3">
    <source>
        <dbReference type="Proteomes" id="UP001056429"/>
    </source>
</evidence>
<evidence type="ECO:0000259" key="1">
    <source>
        <dbReference type="PROSITE" id="PS51186"/>
    </source>
</evidence>
<dbReference type="GO" id="GO:0016747">
    <property type="term" value="F:acyltransferase activity, transferring groups other than amino-acyl groups"/>
    <property type="evidence" value="ECO:0007669"/>
    <property type="project" value="InterPro"/>
</dbReference>
<organism evidence="2 3">
    <name type="scientific">Oceanirhabdus seepicola</name>
    <dbReference type="NCBI Taxonomy" id="2828781"/>
    <lineage>
        <taxon>Bacteria</taxon>
        <taxon>Bacillati</taxon>
        <taxon>Bacillota</taxon>
        <taxon>Clostridia</taxon>
        <taxon>Eubacteriales</taxon>
        <taxon>Clostridiaceae</taxon>
        <taxon>Oceanirhabdus</taxon>
    </lineage>
</organism>
<dbReference type="EMBL" id="JAGSOJ010000003">
    <property type="protein sequence ID" value="MCM1991403.1"/>
    <property type="molecule type" value="Genomic_DNA"/>
</dbReference>
<comment type="caution">
    <text evidence="2">The sequence shown here is derived from an EMBL/GenBank/DDBJ whole genome shotgun (WGS) entry which is preliminary data.</text>
</comment>
<evidence type="ECO:0000313" key="2">
    <source>
        <dbReference type="EMBL" id="MCM1991403.1"/>
    </source>
</evidence>
<name>A0A9J6P4B5_9CLOT</name>